<dbReference type="OrthoDB" id="9810297at2"/>
<sequence>MTPGARISAAIAVIDRVASGEPAEKALTNWARGARYAGSKDRAAVRDHVFDVLRRWRSTAASGAAETGRGRMIGLLRQDGPPPESLFDGQGHAPAPLSEAERAAGGTQDGAAARDMPDWLWPQFARDLGPRADPVAQALRHRAPVFVRVNTLRADVEGARAALAEEGIEARPASLSPDALEIIAGARSIARGAAFAGGLVEMQDAASQAVVDALPLVPGMRVLDYCAGGGGKALAMAARLGGGPVAVHDADPARMRDVPARATRAGADLRIVDHPRRDWDLVLCDVPCSGSGAWRRAPEGKWRLTQGALDALCRTQADILDRAAPLVAPGGVLAYATCSVLACENMQAVERFIAGHPGWTLRDSRSFLPGPEGDGLFLAVLAHTG</sequence>
<feature type="binding site" evidence="5">
    <location>
        <position position="249"/>
    </location>
    <ligand>
        <name>S-adenosyl-L-methionine</name>
        <dbReference type="ChEBI" id="CHEBI:59789"/>
    </ligand>
</feature>
<feature type="region of interest" description="Disordered" evidence="6">
    <location>
        <begin position="77"/>
        <end position="112"/>
    </location>
</feature>
<dbReference type="RefSeq" id="WP_089883882.1">
    <property type="nucleotide sequence ID" value="NZ_FNPF01000010.1"/>
</dbReference>
<comment type="caution">
    <text evidence="5">Lacks conserved residue(s) required for the propagation of feature annotation.</text>
</comment>
<dbReference type="InterPro" id="IPR054728">
    <property type="entry name" value="RsmB-like_ferredoxin"/>
</dbReference>
<proteinExistence type="inferred from homology"/>
<dbReference type="Pfam" id="PF22458">
    <property type="entry name" value="RsmF-B_ferredox"/>
    <property type="match status" value="1"/>
</dbReference>
<dbReference type="PANTHER" id="PTHR22807">
    <property type="entry name" value="NOP2 YEAST -RELATED NOL1/NOP2/FMU SUN DOMAIN-CONTAINING"/>
    <property type="match status" value="1"/>
</dbReference>
<dbReference type="InterPro" id="IPR049560">
    <property type="entry name" value="MeTrfase_RsmB-F_NOP2_cat"/>
</dbReference>
<feature type="binding site" evidence="5">
    <location>
        <position position="285"/>
    </location>
    <ligand>
        <name>S-adenosyl-L-methionine</name>
        <dbReference type="ChEBI" id="CHEBI:59789"/>
    </ligand>
</feature>
<dbReference type="Pfam" id="PF01189">
    <property type="entry name" value="Methyltr_RsmB-F"/>
    <property type="match status" value="1"/>
</dbReference>
<protein>
    <submittedName>
        <fullName evidence="8">16S rRNA (Cytosine967-C5)-methyltransferase</fullName>
    </submittedName>
</protein>
<evidence type="ECO:0000259" key="7">
    <source>
        <dbReference type="PROSITE" id="PS51686"/>
    </source>
</evidence>
<keyword evidence="3 5" id="KW-0949">S-adenosyl-L-methionine</keyword>
<feature type="active site" description="Nucleophile" evidence="5">
    <location>
        <position position="338"/>
    </location>
</feature>
<evidence type="ECO:0000256" key="1">
    <source>
        <dbReference type="ARBA" id="ARBA00022603"/>
    </source>
</evidence>
<dbReference type="Proteomes" id="UP000199286">
    <property type="component" value="Unassembled WGS sequence"/>
</dbReference>
<organism evidence="8 9">
    <name type="scientific">Citreimonas salinaria</name>
    <dbReference type="NCBI Taxonomy" id="321339"/>
    <lineage>
        <taxon>Bacteria</taxon>
        <taxon>Pseudomonadati</taxon>
        <taxon>Pseudomonadota</taxon>
        <taxon>Alphaproteobacteria</taxon>
        <taxon>Rhodobacterales</taxon>
        <taxon>Roseobacteraceae</taxon>
        <taxon>Citreimonas</taxon>
    </lineage>
</organism>
<dbReference type="SUPFAM" id="SSF53335">
    <property type="entry name" value="S-adenosyl-L-methionine-dependent methyltransferases"/>
    <property type="match status" value="1"/>
</dbReference>
<keyword evidence="1 5" id="KW-0489">Methyltransferase</keyword>
<dbReference type="EMBL" id="FNPF01000010">
    <property type="protein sequence ID" value="SDY56020.1"/>
    <property type="molecule type" value="Genomic_DNA"/>
</dbReference>
<evidence type="ECO:0000256" key="5">
    <source>
        <dbReference type="PROSITE-ProRule" id="PRU01023"/>
    </source>
</evidence>
<evidence type="ECO:0000256" key="2">
    <source>
        <dbReference type="ARBA" id="ARBA00022679"/>
    </source>
</evidence>
<dbReference type="GO" id="GO:0008173">
    <property type="term" value="F:RNA methyltransferase activity"/>
    <property type="evidence" value="ECO:0007669"/>
    <property type="project" value="InterPro"/>
</dbReference>
<accession>A0A1H3KVA1</accession>
<dbReference type="PRINTS" id="PR02008">
    <property type="entry name" value="RCMTFAMILY"/>
</dbReference>
<feature type="binding site" evidence="5">
    <location>
        <position position="273"/>
    </location>
    <ligand>
        <name>S-adenosyl-L-methionine</name>
        <dbReference type="ChEBI" id="CHEBI:59789"/>
    </ligand>
</feature>
<keyword evidence="2 5" id="KW-0808">Transferase</keyword>
<evidence type="ECO:0000256" key="3">
    <source>
        <dbReference type="ARBA" id="ARBA00022691"/>
    </source>
</evidence>
<evidence type="ECO:0000313" key="8">
    <source>
        <dbReference type="EMBL" id="SDY56020.1"/>
    </source>
</evidence>
<keyword evidence="9" id="KW-1185">Reference proteome</keyword>
<dbReference type="Gene3D" id="3.30.70.1170">
    <property type="entry name" value="Sun protein, domain 3"/>
    <property type="match status" value="1"/>
</dbReference>
<dbReference type="Gene3D" id="3.40.50.150">
    <property type="entry name" value="Vaccinia Virus protein VP39"/>
    <property type="match status" value="1"/>
</dbReference>
<dbReference type="GO" id="GO:0001510">
    <property type="term" value="P:RNA methylation"/>
    <property type="evidence" value="ECO:0007669"/>
    <property type="project" value="InterPro"/>
</dbReference>
<dbReference type="InterPro" id="IPR001678">
    <property type="entry name" value="MeTrfase_RsmB-F_NOP2_dom"/>
</dbReference>
<dbReference type="PANTHER" id="PTHR22807:SF53">
    <property type="entry name" value="RIBOSOMAL RNA SMALL SUBUNIT METHYLTRANSFERASE B-RELATED"/>
    <property type="match status" value="1"/>
</dbReference>
<dbReference type="PROSITE" id="PS51686">
    <property type="entry name" value="SAM_MT_RSMB_NOP"/>
    <property type="match status" value="1"/>
</dbReference>
<gene>
    <name evidence="8" type="ORF">SAMN05444340_110129</name>
</gene>
<dbReference type="InterPro" id="IPR023267">
    <property type="entry name" value="RCMT"/>
</dbReference>
<keyword evidence="4 5" id="KW-0694">RNA-binding</keyword>
<dbReference type="CDD" id="cd02440">
    <property type="entry name" value="AdoMet_MTases"/>
    <property type="match status" value="1"/>
</dbReference>
<comment type="similarity">
    <text evidence="5">Belongs to the class I-like SAM-binding methyltransferase superfamily. RsmB/NOP family.</text>
</comment>
<reference evidence="8 9" key="1">
    <citation type="submission" date="2016-10" db="EMBL/GenBank/DDBJ databases">
        <authorList>
            <person name="de Groot N.N."/>
        </authorList>
    </citation>
    <scope>NUCLEOTIDE SEQUENCE [LARGE SCALE GENOMIC DNA]</scope>
    <source>
        <strain evidence="8 9">DSM 26880</strain>
    </source>
</reference>
<dbReference type="InterPro" id="IPR029063">
    <property type="entry name" value="SAM-dependent_MTases_sf"/>
</dbReference>
<evidence type="ECO:0000313" key="9">
    <source>
        <dbReference type="Proteomes" id="UP000199286"/>
    </source>
</evidence>
<evidence type="ECO:0000256" key="6">
    <source>
        <dbReference type="SAM" id="MobiDB-lite"/>
    </source>
</evidence>
<dbReference type="GO" id="GO:0003723">
    <property type="term" value="F:RNA binding"/>
    <property type="evidence" value="ECO:0007669"/>
    <property type="project" value="UniProtKB-UniRule"/>
</dbReference>
<dbReference type="STRING" id="321339.SAMN05444340_110129"/>
<feature type="domain" description="SAM-dependent MTase RsmB/NOP-type" evidence="7">
    <location>
        <begin position="135"/>
        <end position="385"/>
    </location>
</feature>
<dbReference type="AlphaFoldDB" id="A0A1H3KVA1"/>
<evidence type="ECO:0000256" key="4">
    <source>
        <dbReference type="ARBA" id="ARBA00022884"/>
    </source>
</evidence>
<name>A0A1H3KVA1_9RHOB</name>